<name>A0A673APC2_9TELE</name>
<feature type="domain" description="Spermatogenesis-associated protein 6 N-terminal" evidence="3">
    <location>
        <begin position="15"/>
        <end position="86"/>
    </location>
</feature>
<evidence type="ECO:0000313" key="4">
    <source>
        <dbReference type="Ensembl" id="ENSSORP00005031520.1"/>
    </source>
</evidence>
<dbReference type="GO" id="GO:0120212">
    <property type="term" value="C:sperm head-tail coupling apparatus"/>
    <property type="evidence" value="ECO:0007669"/>
    <property type="project" value="InterPro"/>
</dbReference>
<reference evidence="4" key="3">
    <citation type="submission" date="2025-09" db="UniProtKB">
        <authorList>
            <consortium name="Ensembl"/>
        </authorList>
    </citation>
    <scope>IDENTIFICATION</scope>
</reference>
<reference evidence="4" key="1">
    <citation type="submission" date="2019-06" db="EMBL/GenBank/DDBJ databases">
        <authorList>
            <consortium name="Wellcome Sanger Institute Data Sharing"/>
        </authorList>
    </citation>
    <scope>NUCLEOTIDE SEQUENCE [LARGE SCALE GENOMIC DNA]</scope>
</reference>
<dbReference type="GO" id="GO:0007283">
    <property type="term" value="P:spermatogenesis"/>
    <property type="evidence" value="ECO:0007669"/>
    <property type="project" value="InterPro"/>
</dbReference>
<keyword evidence="5" id="KW-1185">Reference proteome</keyword>
<accession>A0A673APC2</accession>
<evidence type="ECO:0000259" key="3">
    <source>
        <dbReference type="Pfam" id="PF14909"/>
    </source>
</evidence>
<dbReference type="InterPro" id="IPR032732">
    <property type="entry name" value="SPATA6_N"/>
</dbReference>
<sequence>VKNISSLRCSRETRETVSCPGVHLPAKDDIYLSMCFMGQYRRSECLPAVFPLLFHEKMTFEKVFRYAVDPGDIAVMLECKLISVFFMRQEFSSNV</sequence>
<dbReference type="AlphaFoldDB" id="A0A673APC2"/>
<comment type="similarity">
    <text evidence="1">Belongs to the SPATA6 family.</text>
</comment>
<dbReference type="Proteomes" id="UP000472271">
    <property type="component" value="Chromosome 18"/>
</dbReference>
<evidence type="ECO:0000256" key="2">
    <source>
        <dbReference type="ARBA" id="ARBA00022553"/>
    </source>
</evidence>
<dbReference type="Ensembl" id="ENSSORT00005032399.1">
    <property type="protein sequence ID" value="ENSSORP00005031520.1"/>
    <property type="gene ID" value="ENSSORG00005015005.1"/>
</dbReference>
<dbReference type="GO" id="GO:0032027">
    <property type="term" value="F:myosin light chain binding"/>
    <property type="evidence" value="ECO:0007669"/>
    <property type="project" value="InterPro"/>
</dbReference>
<dbReference type="InterPro" id="IPR042769">
    <property type="entry name" value="SPATA6_fam"/>
</dbReference>
<evidence type="ECO:0000313" key="5">
    <source>
        <dbReference type="Proteomes" id="UP000472271"/>
    </source>
</evidence>
<dbReference type="PANTHER" id="PTHR16435:SF6">
    <property type="entry name" value="IP09370P"/>
    <property type="match status" value="1"/>
</dbReference>
<protein>
    <recommendedName>
        <fullName evidence="3">Spermatogenesis-associated protein 6 N-terminal domain-containing protein</fullName>
    </recommendedName>
</protein>
<dbReference type="PANTHER" id="PTHR16435">
    <property type="entry name" value="SPERMATOGENESIS-ASSOCIATED PROTEIN 6 SPATA6"/>
    <property type="match status" value="1"/>
</dbReference>
<dbReference type="Pfam" id="PF14909">
    <property type="entry name" value="SPATA6"/>
    <property type="match status" value="1"/>
</dbReference>
<proteinExistence type="inferred from homology"/>
<organism evidence="4 5">
    <name type="scientific">Sphaeramia orbicularis</name>
    <name type="common">orbiculate cardinalfish</name>
    <dbReference type="NCBI Taxonomy" id="375764"/>
    <lineage>
        <taxon>Eukaryota</taxon>
        <taxon>Metazoa</taxon>
        <taxon>Chordata</taxon>
        <taxon>Craniata</taxon>
        <taxon>Vertebrata</taxon>
        <taxon>Euteleostomi</taxon>
        <taxon>Actinopterygii</taxon>
        <taxon>Neopterygii</taxon>
        <taxon>Teleostei</taxon>
        <taxon>Neoteleostei</taxon>
        <taxon>Acanthomorphata</taxon>
        <taxon>Gobiaria</taxon>
        <taxon>Kurtiformes</taxon>
        <taxon>Apogonoidei</taxon>
        <taxon>Apogonidae</taxon>
        <taxon>Apogoninae</taxon>
        <taxon>Sphaeramia</taxon>
    </lineage>
</organism>
<reference evidence="4" key="2">
    <citation type="submission" date="2025-08" db="UniProtKB">
        <authorList>
            <consortium name="Ensembl"/>
        </authorList>
    </citation>
    <scope>IDENTIFICATION</scope>
</reference>
<evidence type="ECO:0000256" key="1">
    <source>
        <dbReference type="ARBA" id="ARBA00006215"/>
    </source>
</evidence>
<dbReference type="InParanoid" id="A0A673APC2"/>
<keyword evidence="2" id="KW-0597">Phosphoprotein</keyword>